<dbReference type="GO" id="GO:0003949">
    <property type="term" value="F:1-(5-phosphoribosyl)-5-[(5-phosphoribosylamino)methylideneamino]imidazole-4-carboxamide isomerase activity"/>
    <property type="evidence" value="ECO:0007669"/>
    <property type="project" value="UniProtKB-UniRule"/>
</dbReference>
<evidence type="ECO:0000256" key="9">
    <source>
        <dbReference type="ARBA" id="ARBA00023102"/>
    </source>
</evidence>
<keyword evidence="8 12" id="KW-0028">Amino-acid biosynthesis</keyword>
<dbReference type="Proteomes" id="UP000806542">
    <property type="component" value="Unassembled WGS sequence"/>
</dbReference>
<dbReference type="EC" id="5.3.1.16" evidence="5 12"/>
<dbReference type="FunFam" id="3.20.20.70:FF:000009">
    <property type="entry name" value="1-(5-phosphoribosyl)-5-[(5-phosphoribosylamino)methylideneamino] imidazole-4-carboxamide isomerase"/>
    <property type="match status" value="1"/>
</dbReference>
<keyword evidence="7 12" id="KW-0963">Cytoplasm</keyword>
<dbReference type="GO" id="GO:0005737">
    <property type="term" value="C:cytoplasm"/>
    <property type="evidence" value="ECO:0007669"/>
    <property type="project" value="UniProtKB-SubCell"/>
</dbReference>
<name>A0A9D5LZY1_9FIRM</name>
<comment type="pathway">
    <text evidence="3 12 14">Amino-acid biosynthesis; L-histidine biosynthesis; L-histidine from 5-phospho-alpha-D-ribose 1-diphosphate: step 4/9.</text>
</comment>
<dbReference type="EMBL" id="JADCKB010000001">
    <property type="protein sequence ID" value="MBE5038903.1"/>
    <property type="molecule type" value="Genomic_DNA"/>
</dbReference>
<sequence>MRLYPAIDIINGKCVRLVQGDYHRKTTFAENPLEIADKWQDAGCEWIHVVDLDGARSGDMPNFELIAAMAQQLNIPIEVGGGIRDMEAVSRYLEAGVRRVIIGTAALHAPDFVKNAVKEYGSRIAVGIDAKDGMAAVSGWEEVSQISALSLAKGMEQIGVSTLIYTDIATDGMLKGPNFAAMKEMAEYVSVDVIASGGVTSLEDLKKLSAVGVGGAIVGKALYTGHIDAAEAVELCKTL</sequence>
<gene>
    <name evidence="12 15" type="primary">hisA</name>
    <name evidence="15" type="ORF">INF28_00280</name>
</gene>
<evidence type="ECO:0000256" key="5">
    <source>
        <dbReference type="ARBA" id="ARBA00012550"/>
    </source>
</evidence>
<dbReference type="InterPro" id="IPR006062">
    <property type="entry name" value="His_biosynth"/>
</dbReference>
<dbReference type="InterPro" id="IPR011060">
    <property type="entry name" value="RibuloseP-bd_barrel"/>
</dbReference>
<dbReference type="GO" id="GO:0000105">
    <property type="term" value="P:L-histidine biosynthetic process"/>
    <property type="evidence" value="ECO:0007669"/>
    <property type="project" value="UniProtKB-UniRule"/>
</dbReference>
<dbReference type="GO" id="GO:0000162">
    <property type="term" value="P:L-tryptophan biosynthetic process"/>
    <property type="evidence" value="ECO:0007669"/>
    <property type="project" value="TreeGrafter"/>
</dbReference>
<keyword evidence="9 12" id="KW-0368">Histidine biosynthesis</keyword>
<dbReference type="SUPFAM" id="SSF51366">
    <property type="entry name" value="Ribulose-phoshate binding barrel"/>
    <property type="match status" value="1"/>
</dbReference>
<evidence type="ECO:0000256" key="10">
    <source>
        <dbReference type="ARBA" id="ARBA00023235"/>
    </source>
</evidence>
<dbReference type="InterPro" id="IPR023016">
    <property type="entry name" value="HisA/PriA"/>
</dbReference>
<evidence type="ECO:0000256" key="1">
    <source>
        <dbReference type="ARBA" id="ARBA00000901"/>
    </source>
</evidence>
<feature type="active site" description="Proton donor" evidence="12">
    <location>
        <position position="129"/>
    </location>
</feature>
<organism evidence="15 16">
    <name type="scientific">Ructibacterium gallinarum</name>
    <dbReference type="NCBI Taxonomy" id="2779355"/>
    <lineage>
        <taxon>Bacteria</taxon>
        <taxon>Bacillati</taxon>
        <taxon>Bacillota</taxon>
        <taxon>Clostridia</taxon>
        <taxon>Eubacteriales</taxon>
        <taxon>Oscillospiraceae</taxon>
        <taxon>Ructibacterium</taxon>
    </lineage>
</organism>
<dbReference type="InterPro" id="IPR013785">
    <property type="entry name" value="Aldolase_TIM"/>
</dbReference>
<dbReference type="AlphaFoldDB" id="A0A9D5LZY1"/>
<evidence type="ECO:0000256" key="7">
    <source>
        <dbReference type="ARBA" id="ARBA00022490"/>
    </source>
</evidence>
<accession>A0A9D5LZY1</accession>
<evidence type="ECO:0000256" key="8">
    <source>
        <dbReference type="ARBA" id="ARBA00022605"/>
    </source>
</evidence>
<evidence type="ECO:0000256" key="13">
    <source>
        <dbReference type="RuleBase" id="RU003657"/>
    </source>
</evidence>
<comment type="caution">
    <text evidence="15">The sequence shown here is derived from an EMBL/GenBank/DDBJ whole genome shotgun (WGS) entry which is preliminary data.</text>
</comment>
<protein>
    <recommendedName>
        <fullName evidence="6 12">1-(5-phosphoribosyl)-5-[(5-phosphoribosylamino)methylideneamino] imidazole-4-carboxamide isomerase</fullName>
        <ecNumber evidence="5 12">5.3.1.16</ecNumber>
    </recommendedName>
    <alternativeName>
        <fullName evidence="11 12">Phosphoribosylformimino-5-aminoimidazole carboxamide ribotide isomerase</fullName>
    </alternativeName>
</protein>
<evidence type="ECO:0000256" key="14">
    <source>
        <dbReference type="RuleBase" id="RU003658"/>
    </source>
</evidence>
<dbReference type="PANTHER" id="PTHR43090">
    <property type="entry name" value="1-(5-PHOSPHORIBOSYL)-5-[(5-PHOSPHORIBOSYLAMINO)METHYLIDENEAMINO] IMIDAZOLE-4-CARBOXAMIDE ISOMERASE"/>
    <property type="match status" value="1"/>
</dbReference>
<reference evidence="15" key="1">
    <citation type="submission" date="2020-10" db="EMBL/GenBank/DDBJ databases">
        <title>ChiBAC.</title>
        <authorList>
            <person name="Zenner C."/>
            <person name="Hitch T.C.A."/>
            <person name="Clavel T."/>
        </authorList>
    </citation>
    <scope>NUCLEOTIDE SEQUENCE</scope>
    <source>
        <strain evidence="15">DSM 107454</strain>
    </source>
</reference>
<dbReference type="InterPro" id="IPR006063">
    <property type="entry name" value="HisA_bact_arch"/>
</dbReference>
<dbReference type="RefSeq" id="WP_226391467.1">
    <property type="nucleotide sequence ID" value="NZ_JADCKB010000001.1"/>
</dbReference>
<dbReference type="CDD" id="cd04732">
    <property type="entry name" value="HisA"/>
    <property type="match status" value="1"/>
</dbReference>
<dbReference type="Pfam" id="PF00977">
    <property type="entry name" value="His_biosynth"/>
    <property type="match status" value="1"/>
</dbReference>
<dbReference type="NCBIfam" id="TIGR00007">
    <property type="entry name" value="1-(5-phosphoribosyl)-5-[(5-phosphoribosylamino)methylideneamino]imidazole-4-carboxamide isomerase"/>
    <property type="match status" value="1"/>
</dbReference>
<keyword evidence="10 12" id="KW-0413">Isomerase</keyword>
<evidence type="ECO:0000256" key="3">
    <source>
        <dbReference type="ARBA" id="ARBA00005133"/>
    </source>
</evidence>
<dbReference type="PANTHER" id="PTHR43090:SF2">
    <property type="entry name" value="1-(5-PHOSPHORIBOSYL)-5-[(5-PHOSPHORIBOSYLAMINO)METHYLIDENEAMINO] IMIDAZOLE-4-CARBOXAMIDE ISOMERASE"/>
    <property type="match status" value="1"/>
</dbReference>
<evidence type="ECO:0000256" key="12">
    <source>
        <dbReference type="HAMAP-Rule" id="MF_01014"/>
    </source>
</evidence>
<evidence type="ECO:0000256" key="2">
    <source>
        <dbReference type="ARBA" id="ARBA00004496"/>
    </source>
</evidence>
<evidence type="ECO:0000256" key="4">
    <source>
        <dbReference type="ARBA" id="ARBA00009667"/>
    </source>
</evidence>
<proteinExistence type="inferred from homology"/>
<feature type="active site" description="Proton acceptor" evidence="12">
    <location>
        <position position="8"/>
    </location>
</feature>
<keyword evidence="16" id="KW-1185">Reference proteome</keyword>
<comment type="similarity">
    <text evidence="4 12 13">Belongs to the HisA/HisF family.</text>
</comment>
<evidence type="ECO:0000256" key="6">
    <source>
        <dbReference type="ARBA" id="ARBA00018464"/>
    </source>
</evidence>
<evidence type="ECO:0000313" key="16">
    <source>
        <dbReference type="Proteomes" id="UP000806542"/>
    </source>
</evidence>
<comment type="subcellular location">
    <subcellularLocation>
        <location evidence="2 12 14">Cytoplasm</location>
    </subcellularLocation>
</comment>
<comment type="catalytic activity">
    <reaction evidence="1 12 14">
        <text>1-(5-phospho-beta-D-ribosyl)-5-[(5-phospho-beta-D-ribosylamino)methylideneamino]imidazole-4-carboxamide = 5-[(5-phospho-1-deoxy-D-ribulos-1-ylimino)methylamino]-1-(5-phospho-beta-D-ribosyl)imidazole-4-carboxamide</text>
        <dbReference type="Rhea" id="RHEA:15469"/>
        <dbReference type="ChEBI" id="CHEBI:58435"/>
        <dbReference type="ChEBI" id="CHEBI:58525"/>
        <dbReference type="EC" id="5.3.1.16"/>
    </reaction>
</comment>
<dbReference type="Gene3D" id="3.20.20.70">
    <property type="entry name" value="Aldolase class I"/>
    <property type="match status" value="1"/>
</dbReference>
<dbReference type="HAMAP" id="MF_01014">
    <property type="entry name" value="HisA"/>
    <property type="match status" value="1"/>
</dbReference>
<evidence type="ECO:0000313" key="15">
    <source>
        <dbReference type="EMBL" id="MBE5038903.1"/>
    </source>
</evidence>
<evidence type="ECO:0000256" key="11">
    <source>
        <dbReference type="ARBA" id="ARBA00030547"/>
    </source>
</evidence>
<dbReference type="InterPro" id="IPR044524">
    <property type="entry name" value="Isoase_HisA-like"/>
</dbReference>